<protein>
    <submittedName>
        <fullName evidence="2">Uncharacterized protein</fullName>
    </submittedName>
</protein>
<gene>
    <name evidence="2" type="ORF">EYF80_031923</name>
</gene>
<dbReference type="AlphaFoldDB" id="A0A4Z2GX11"/>
<evidence type="ECO:0000256" key="1">
    <source>
        <dbReference type="SAM" id="MobiDB-lite"/>
    </source>
</evidence>
<accession>A0A4Z2GX11</accession>
<evidence type="ECO:0000313" key="3">
    <source>
        <dbReference type="Proteomes" id="UP000314294"/>
    </source>
</evidence>
<feature type="compositionally biased region" description="Basic and acidic residues" evidence="1">
    <location>
        <begin position="25"/>
        <end position="37"/>
    </location>
</feature>
<organism evidence="2 3">
    <name type="scientific">Liparis tanakae</name>
    <name type="common">Tanaka's snailfish</name>
    <dbReference type="NCBI Taxonomy" id="230148"/>
    <lineage>
        <taxon>Eukaryota</taxon>
        <taxon>Metazoa</taxon>
        <taxon>Chordata</taxon>
        <taxon>Craniata</taxon>
        <taxon>Vertebrata</taxon>
        <taxon>Euteleostomi</taxon>
        <taxon>Actinopterygii</taxon>
        <taxon>Neopterygii</taxon>
        <taxon>Teleostei</taxon>
        <taxon>Neoteleostei</taxon>
        <taxon>Acanthomorphata</taxon>
        <taxon>Eupercaria</taxon>
        <taxon>Perciformes</taxon>
        <taxon>Cottioidei</taxon>
        <taxon>Cottales</taxon>
        <taxon>Liparidae</taxon>
        <taxon>Liparis</taxon>
    </lineage>
</organism>
<feature type="region of interest" description="Disordered" evidence="1">
    <location>
        <begin position="1"/>
        <end position="37"/>
    </location>
</feature>
<name>A0A4Z2GX11_9TELE</name>
<keyword evidence="3" id="KW-1185">Reference proteome</keyword>
<sequence>MPTQTASDGSDLRRSTETKASWGMEKGRKGFEEEKKKGGCRGCFGGWATDNREEPGHSRRGAAVVVDAAFKGLVAASSSLRLEIDRLRCFTLGVDGEDFASSRLHRLLKFPPEDILKP</sequence>
<reference evidence="2 3" key="1">
    <citation type="submission" date="2019-03" db="EMBL/GenBank/DDBJ databases">
        <title>First draft genome of Liparis tanakae, snailfish: a comprehensive survey of snailfish specific genes.</title>
        <authorList>
            <person name="Kim W."/>
            <person name="Song I."/>
            <person name="Jeong J.-H."/>
            <person name="Kim D."/>
            <person name="Kim S."/>
            <person name="Ryu S."/>
            <person name="Song J.Y."/>
            <person name="Lee S.K."/>
        </authorList>
    </citation>
    <scope>NUCLEOTIDE SEQUENCE [LARGE SCALE GENOMIC DNA]</scope>
    <source>
        <tissue evidence="2">Muscle</tissue>
    </source>
</reference>
<dbReference type="Proteomes" id="UP000314294">
    <property type="component" value="Unassembled WGS sequence"/>
</dbReference>
<dbReference type="EMBL" id="SRLO01000395">
    <property type="protein sequence ID" value="TNN57841.1"/>
    <property type="molecule type" value="Genomic_DNA"/>
</dbReference>
<proteinExistence type="predicted"/>
<evidence type="ECO:0000313" key="2">
    <source>
        <dbReference type="EMBL" id="TNN57841.1"/>
    </source>
</evidence>
<comment type="caution">
    <text evidence="2">The sequence shown here is derived from an EMBL/GenBank/DDBJ whole genome shotgun (WGS) entry which is preliminary data.</text>
</comment>